<gene>
    <name evidence="8" type="ORF">J1N35_024698</name>
</gene>
<evidence type="ECO:0000259" key="7">
    <source>
        <dbReference type="Pfam" id="PF25079"/>
    </source>
</evidence>
<accession>A0A9D3V553</accession>
<dbReference type="Pfam" id="PF04833">
    <property type="entry name" value="COBRA"/>
    <property type="match status" value="1"/>
</dbReference>
<evidence type="ECO:0000256" key="5">
    <source>
        <dbReference type="ARBA" id="ARBA00023180"/>
    </source>
</evidence>
<feature type="domain" description="COBRA C-terminal" evidence="7">
    <location>
        <begin position="291"/>
        <end position="439"/>
    </location>
</feature>
<keyword evidence="3" id="KW-0336">GPI-anchor</keyword>
<dbReference type="InterPro" id="IPR006918">
    <property type="entry name" value="COBRA_pln"/>
</dbReference>
<keyword evidence="9" id="KW-1185">Reference proteome</keyword>
<organism evidence="8 9">
    <name type="scientific">Gossypium stocksii</name>
    <dbReference type="NCBI Taxonomy" id="47602"/>
    <lineage>
        <taxon>Eukaryota</taxon>
        <taxon>Viridiplantae</taxon>
        <taxon>Streptophyta</taxon>
        <taxon>Embryophyta</taxon>
        <taxon>Tracheophyta</taxon>
        <taxon>Spermatophyta</taxon>
        <taxon>Magnoliopsida</taxon>
        <taxon>eudicotyledons</taxon>
        <taxon>Gunneridae</taxon>
        <taxon>Pentapetalae</taxon>
        <taxon>rosids</taxon>
        <taxon>malvids</taxon>
        <taxon>Malvales</taxon>
        <taxon>Malvaceae</taxon>
        <taxon>Malvoideae</taxon>
        <taxon>Gossypium</taxon>
    </lineage>
</organism>
<dbReference type="Proteomes" id="UP000828251">
    <property type="component" value="Unassembled WGS sequence"/>
</dbReference>
<dbReference type="GO" id="GO:0010215">
    <property type="term" value="P:cellulose microfibril organization"/>
    <property type="evidence" value="ECO:0007669"/>
    <property type="project" value="InterPro"/>
</dbReference>
<comment type="similarity">
    <text evidence="2">Belongs to the COBRA family.</text>
</comment>
<feature type="domain" description="COBRA C-terminal" evidence="7">
    <location>
        <begin position="484"/>
        <end position="552"/>
    </location>
</feature>
<dbReference type="Pfam" id="PF25079">
    <property type="entry name" value="COB_C"/>
    <property type="match status" value="2"/>
</dbReference>
<dbReference type="AlphaFoldDB" id="A0A9D3V553"/>
<keyword evidence="5" id="KW-0325">Glycoprotein</keyword>
<keyword evidence="6" id="KW-0449">Lipoprotein</keyword>
<dbReference type="GO" id="GO:0005886">
    <property type="term" value="C:plasma membrane"/>
    <property type="evidence" value="ECO:0007669"/>
    <property type="project" value="UniProtKB-SubCell"/>
</dbReference>
<protein>
    <recommendedName>
        <fullName evidence="7">COBRA C-terminal domain-containing protein</fullName>
    </recommendedName>
</protein>
<keyword evidence="4" id="KW-0732">Signal</keyword>
<comment type="caution">
    <text evidence="8">The sequence shown here is derived from an EMBL/GenBank/DDBJ whole genome shotgun (WGS) entry which is preliminary data.</text>
</comment>
<dbReference type="OrthoDB" id="1554693at2759"/>
<evidence type="ECO:0000256" key="6">
    <source>
        <dbReference type="ARBA" id="ARBA00023288"/>
    </source>
</evidence>
<proteinExistence type="inferred from homology"/>
<dbReference type="GO" id="GO:0098552">
    <property type="term" value="C:side of membrane"/>
    <property type="evidence" value="ECO:0007669"/>
    <property type="project" value="UniProtKB-KW"/>
</dbReference>
<dbReference type="PANTHER" id="PTHR31673:SF41">
    <property type="entry name" value="COBRA-LIKE PROTEIN"/>
    <property type="match status" value="1"/>
</dbReference>
<dbReference type="PIRSF" id="PIRSF038122">
    <property type="entry name" value="COBRA"/>
    <property type="match status" value="1"/>
</dbReference>
<dbReference type="InterPro" id="IPR056900">
    <property type="entry name" value="COB_C"/>
</dbReference>
<evidence type="ECO:0000256" key="3">
    <source>
        <dbReference type="ARBA" id="ARBA00022622"/>
    </source>
</evidence>
<reference evidence="8 9" key="1">
    <citation type="journal article" date="2021" name="Plant Biotechnol. J.">
        <title>Multi-omics assisted identification of the key and species-specific regulatory components of drought-tolerant mechanisms in Gossypium stocksii.</title>
        <authorList>
            <person name="Yu D."/>
            <person name="Ke L."/>
            <person name="Zhang D."/>
            <person name="Wu Y."/>
            <person name="Sun Y."/>
            <person name="Mei J."/>
            <person name="Sun J."/>
            <person name="Sun Y."/>
        </authorList>
    </citation>
    <scope>NUCLEOTIDE SEQUENCE [LARGE SCALE GENOMIC DNA]</scope>
    <source>
        <strain evidence="9">cv. E1</strain>
        <tissue evidence="8">Leaf</tissue>
    </source>
</reference>
<evidence type="ECO:0000256" key="4">
    <source>
        <dbReference type="ARBA" id="ARBA00022729"/>
    </source>
</evidence>
<name>A0A9D3V553_9ROSI</name>
<sequence>MSFQNRKDFLFCFNMLPAFKESSNWLSGICLLISISDFSNDSSLSKPQHCENDEDLGFNQMESHHFYLVTCFDADIVNHCLHFIRHQAVLILYCYDPLDPNGNITVTFDINQWIPEGYVARVTIQNYYQYRHVDKPGWKLGWTWAKNETILSMAGAFATKQGNCSSFKFQTPPHSCEKSPVIADLMPDALSENKPDGCCHGGLLAAWAINPSKSFSSFEMTIGNLGANPNVQAPINLTLMASGPGYTCDLIEDTDPTVYSDIGGKRQLQAYRTWKSTCTYSSFIANQAPVCCVSLSTFYNPKITSCPTCSCGCREADKNTVSCIREGYSAPESDSFDNNDIVQCTDHMCPVRIHWHIITNYVTHWKVKLTISNYNYKRNYSNWNVLIQHPGFSQSTSAYSFNSTMLPSFGFSGTFSLQYCSNGQDSDISPASPHVPGFWSSSLLGYIESPLWALTSPSSLLPSVRTKDSPLRESICPEEVRTLADEVALFWGIEYYNDELLYAEEDKVGAVSTQILLRKDLDSFTLRNGWALPRRIYFNGEDCQMPLPDTFPMLPNVSSSLKPTNPVFLLCICLTFKRLFT</sequence>
<evidence type="ECO:0000313" key="9">
    <source>
        <dbReference type="Proteomes" id="UP000828251"/>
    </source>
</evidence>
<evidence type="ECO:0000256" key="1">
    <source>
        <dbReference type="ARBA" id="ARBA00004609"/>
    </source>
</evidence>
<comment type="subcellular location">
    <subcellularLocation>
        <location evidence="1">Cell membrane</location>
        <topology evidence="1">Lipid-anchor</topology>
        <topology evidence="1">GPI-anchor</topology>
    </subcellularLocation>
</comment>
<evidence type="ECO:0000313" key="8">
    <source>
        <dbReference type="EMBL" id="KAH1072370.1"/>
    </source>
</evidence>
<evidence type="ECO:0000256" key="2">
    <source>
        <dbReference type="ARBA" id="ARBA00005507"/>
    </source>
</evidence>
<dbReference type="EMBL" id="JAIQCV010000008">
    <property type="protein sequence ID" value="KAH1072370.1"/>
    <property type="molecule type" value="Genomic_DNA"/>
</dbReference>
<dbReference type="PANTHER" id="PTHR31673">
    <property type="entry name" value="PROTEIN COBRA"/>
    <property type="match status" value="1"/>
</dbReference>
<dbReference type="GO" id="GO:0052324">
    <property type="term" value="P:plant-type cell wall cellulose biosynthetic process"/>
    <property type="evidence" value="ECO:0007669"/>
    <property type="project" value="TreeGrafter"/>
</dbReference>
<keyword evidence="3" id="KW-0472">Membrane</keyword>